<evidence type="ECO:0000313" key="2">
    <source>
        <dbReference type="EMBL" id="REH47113.1"/>
    </source>
</evidence>
<gene>
    <name evidence="2" type="ORF">BCF44_106278</name>
</gene>
<protein>
    <submittedName>
        <fullName evidence="2">Antitoxin protein of toxin-antitoxin system</fullName>
    </submittedName>
</protein>
<dbReference type="Pfam" id="PF14013">
    <property type="entry name" value="MT0933_antitox"/>
    <property type="match status" value="1"/>
</dbReference>
<proteinExistence type="predicted"/>
<accession>A0A3E0HKU2</accession>
<dbReference type="OrthoDB" id="3579262at2"/>
<dbReference type="InterPro" id="IPR028037">
    <property type="entry name" value="Antitoxin_Rv0909/MT0933"/>
</dbReference>
<reference evidence="2 3" key="1">
    <citation type="submission" date="2018-08" db="EMBL/GenBank/DDBJ databases">
        <title>Genomic Encyclopedia of Archaeal and Bacterial Type Strains, Phase II (KMG-II): from individual species to whole genera.</title>
        <authorList>
            <person name="Goeker M."/>
        </authorList>
    </citation>
    <scope>NUCLEOTIDE SEQUENCE [LARGE SCALE GENOMIC DNA]</scope>
    <source>
        <strain evidence="2 3">DSM 45791</strain>
    </source>
</reference>
<evidence type="ECO:0000256" key="1">
    <source>
        <dbReference type="SAM" id="MobiDB-lite"/>
    </source>
</evidence>
<sequence>MALSDKLNELKNKAKEMVGEHGDKADGAVDRAGEFVDEKTGNKHSDQIRQGTDKAKEGLRNWGGGDQQQQ</sequence>
<organism evidence="2 3">
    <name type="scientific">Kutzneria buriramensis</name>
    <dbReference type="NCBI Taxonomy" id="1045776"/>
    <lineage>
        <taxon>Bacteria</taxon>
        <taxon>Bacillati</taxon>
        <taxon>Actinomycetota</taxon>
        <taxon>Actinomycetes</taxon>
        <taxon>Pseudonocardiales</taxon>
        <taxon>Pseudonocardiaceae</taxon>
        <taxon>Kutzneria</taxon>
    </lineage>
</organism>
<keyword evidence="3" id="KW-1185">Reference proteome</keyword>
<dbReference type="AlphaFoldDB" id="A0A3E0HKU2"/>
<comment type="caution">
    <text evidence="2">The sequence shown here is derived from an EMBL/GenBank/DDBJ whole genome shotgun (WGS) entry which is preliminary data.</text>
</comment>
<dbReference type="Proteomes" id="UP000256269">
    <property type="component" value="Unassembled WGS sequence"/>
</dbReference>
<feature type="region of interest" description="Disordered" evidence="1">
    <location>
        <begin position="1"/>
        <end position="70"/>
    </location>
</feature>
<dbReference type="RefSeq" id="WP_116175759.1">
    <property type="nucleotide sequence ID" value="NZ_CP144375.1"/>
</dbReference>
<feature type="compositionally biased region" description="Gly residues" evidence="1">
    <location>
        <begin position="61"/>
        <end position="70"/>
    </location>
</feature>
<feature type="compositionally biased region" description="Basic and acidic residues" evidence="1">
    <location>
        <begin position="1"/>
        <end position="59"/>
    </location>
</feature>
<evidence type="ECO:0000313" key="3">
    <source>
        <dbReference type="Proteomes" id="UP000256269"/>
    </source>
</evidence>
<name>A0A3E0HKU2_9PSEU</name>
<dbReference type="EMBL" id="QUNO01000006">
    <property type="protein sequence ID" value="REH47113.1"/>
    <property type="molecule type" value="Genomic_DNA"/>
</dbReference>